<dbReference type="Gene3D" id="2.30.30.40">
    <property type="entry name" value="SH3 Domains"/>
    <property type="match status" value="1"/>
</dbReference>
<organism evidence="11">
    <name type="scientific">marine sediment metagenome</name>
    <dbReference type="NCBI Taxonomy" id="412755"/>
    <lineage>
        <taxon>unclassified sequences</taxon>
        <taxon>metagenomes</taxon>
        <taxon>ecological metagenomes</taxon>
    </lineage>
</organism>
<keyword evidence="6" id="KW-0175">Coiled coil</keyword>
<dbReference type="SMART" id="SM00448">
    <property type="entry name" value="REC"/>
    <property type="match status" value="1"/>
</dbReference>
<dbReference type="SMART" id="SM01231">
    <property type="entry name" value="H-kinase_dim"/>
    <property type="match status" value="1"/>
</dbReference>
<accession>A0A0F9U9Y1</accession>
<dbReference type="PANTHER" id="PTHR43395">
    <property type="entry name" value="SENSOR HISTIDINE KINASE CHEA"/>
    <property type="match status" value="1"/>
</dbReference>
<evidence type="ECO:0000256" key="1">
    <source>
        <dbReference type="ARBA" id="ARBA00000085"/>
    </source>
</evidence>
<feature type="coiled-coil region" evidence="6">
    <location>
        <begin position="1135"/>
        <end position="1162"/>
    </location>
</feature>
<feature type="domain" description="Histidine kinase" evidence="7">
    <location>
        <begin position="791"/>
        <end position="994"/>
    </location>
</feature>
<comment type="catalytic activity">
    <reaction evidence="1">
        <text>ATP + protein L-histidine = ADP + protein N-phospho-L-histidine.</text>
        <dbReference type="EC" id="2.7.13.3"/>
    </reaction>
</comment>
<dbReference type="PROSITE" id="PS50894">
    <property type="entry name" value="HPT"/>
    <property type="match status" value="2"/>
</dbReference>
<evidence type="ECO:0000259" key="9">
    <source>
        <dbReference type="PROSITE" id="PS50851"/>
    </source>
</evidence>
<dbReference type="SUPFAM" id="SSF52172">
    <property type="entry name" value="CheY-like"/>
    <property type="match status" value="1"/>
</dbReference>
<dbReference type="InterPro" id="IPR011006">
    <property type="entry name" value="CheY-like_superfamily"/>
</dbReference>
<dbReference type="SMART" id="SM00260">
    <property type="entry name" value="CheW"/>
    <property type="match status" value="1"/>
</dbReference>
<comment type="caution">
    <text evidence="11">The sequence shown here is derived from an EMBL/GenBank/DDBJ whole genome shotgun (WGS) entry which is preliminary data.</text>
</comment>
<dbReference type="PROSITE" id="PS50110">
    <property type="entry name" value="RESPONSE_REGULATORY"/>
    <property type="match status" value="1"/>
</dbReference>
<dbReference type="FunFam" id="3.30.565.10:FF:000016">
    <property type="entry name" value="Chemotaxis protein CheA, putative"/>
    <property type="match status" value="1"/>
</dbReference>
<dbReference type="SMART" id="SM00387">
    <property type="entry name" value="HATPase_c"/>
    <property type="match status" value="1"/>
</dbReference>
<dbReference type="Gene3D" id="1.10.287.560">
    <property type="entry name" value="Histidine kinase CheA-like, homodimeric domain"/>
    <property type="match status" value="1"/>
</dbReference>
<dbReference type="InterPro" id="IPR001789">
    <property type="entry name" value="Sig_transdc_resp-reg_receiver"/>
</dbReference>
<keyword evidence="3" id="KW-0597">Phosphoprotein</keyword>
<dbReference type="SUPFAM" id="SSF55874">
    <property type="entry name" value="ATPase domain of HSP90 chaperone/DNA topoisomerase II/histidine kinase"/>
    <property type="match status" value="1"/>
</dbReference>
<feature type="coiled-coil region" evidence="6">
    <location>
        <begin position="694"/>
        <end position="728"/>
    </location>
</feature>
<evidence type="ECO:0000313" key="11">
    <source>
        <dbReference type="EMBL" id="KKN50418.1"/>
    </source>
</evidence>
<dbReference type="InterPro" id="IPR003594">
    <property type="entry name" value="HATPase_dom"/>
</dbReference>
<evidence type="ECO:0000259" key="7">
    <source>
        <dbReference type="PROSITE" id="PS50109"/>
    </source>
</evidence>
<reference evidence="11" key="1">
    <citation type="journal article" date="2015" name="Nature">
        <title>Complex archaea that bridge the gap between prokaryotes and eukaryotes.</title>
        <authorList>
            <person name="Spang A."/>
            <person name="Saw J.H."/>
            <person name="Jorgensen S.L."/>
            <person name="Zaremba-Niedzwiedzka K."/>
            <person name="Martijn J."/>
            <person name="Lind A.E."/>
            <person name="van Eijk R."/>
            <person name="Schleper C."/>
            <person name="Guy L."/>
            <person name="Ettema T.J."/>
        </authorList>
    </citation>
    <scope>NUCLEOTIDE SEQUENCE</scope>
</reference>
<protein>
    <recommendedName>
        <fullName evidence="2">histidine kinase</fullName>
        <ecNumber evidence="2">2.7.13.3</ecNumber>
    </recommendedName>
</protein>
<dbReference type="GO" id="GO:0006935">
    <property type="term" value="P:chemotaxis"/>
    <property type="evidence" value="ECO:0007669"/>
    <property type="project" value="InterPro"/>
</dbReference>
<dbReference type="InterPro" id="IPR037006">
    <property type="entry name" value="CheA-like_homodim_sf"/>
</dbReference>
<keyword evidence="4" id="KW-0808">Transferase</keyword>
<evidence type="ECO:0000256" key="4">
    <source>
        <dbReference type="ARBA" id="ARBA00022679"/>
    </source>
</evidence>
<dbReference type="EC" id="2.7.13.3" evidence="2"/>
<feature type="domain" description="HPt" evidence="10">
    <location>
        <begin position="499"/>
        <end position="603"/>
    </location>
</feature>
<name>A0A0F9U9Y1_9ZZZZ</name>
<feature type="domain" description="Response regulatory" evidence="8">
    <location>
        <begin position="1158"/>
        <end position="1274"/>
    </location>
</feature>
<evidence type="ECO:0000256" key="2">
    <source>
        <dbReference type="ARBA" id="ARBA00012438"/>
    </source>
</evidence>
<dbReference type="Gene3D" id="3.30.565.10">
    <property type="entry name" value="Histidine kinase-like ATPase, C-terminal domain"/>
    <property type="match status" value="1"/>
</dbReference>
<dbReference type="EMBL" id="LAZR01001114">
    <property type="protein sequence ID" value="KKN50418.1"/>
    <property type="molecule type" value="Genomic_DNA"/>
</dbReference>
<dbReference type="InterPro" id="IPR051315">
    <property type="entry name" value="Bact_Chemotaxis_CheA"/>
</dbReference>
<evidence type="ECO:0000259" key="8">
    <source>
        <dbReference type="PROSITE" id="PS50110"/>
    </source>
</evidence>
<dbReference type="InterPro" id="IPR008207">
    <property type="entry name" value="Sig_transdc_His_kin_Hpt_dom"/>
</dbReference>
<feature type="non-terminal residue" evidence="11">
    <location>
        <position position="1"/>
    </location>
</feature>
<dbReference type="Pfam" id="PF02518">
    <property type="entry name" value="HATPase_c"/>
    <property type="match status" value="1"/>
</dbReference>
<dbReference type="InterPro" id="IPR002545">
    <property type="entry name" value="CheW-lke_dom"/>
</dbReference>
<dbReference type="GO" id="GO:0000155">
    <property type="term" value="F:phosphorelay sensor kinase activity"/>
    <property type="evidence" value="ECO:0007669"/>
    <property type="project" value="InterPro"/>
</dbReference>
<dbReference type="Pfam" id="PF01627">
    <property type="entry name" value="Hpt"/>
    <property type="match status" value="2"/>
</dbReference>
<dbReference type="GO" id="GO:0005737">
    <property type="term" value="C:cytoplasm"/>
    <property type="evidence" value="ECO:0007669"/>
    <property type="project" value="InterPro"/>
</dbReference>
<dbReference type="Gene3D" id="1.20.120.160">
    <property type="entry name" value="HPT domain"/>
    <property type="match status" value="2"/>
</dbReference>
<dbReference type="Pfam" id="PF00072">
    <property type="entry name" value="Response_reg"/>
    <property type="match status" value="1"/>
</dbReference>
<feature type="domain" description="HPt" evidence="10">
    <location>
        <begin position="230"/>
        <end position="331"/>
    </location>
</feature>
<evidence type="ECO:0000259" key="10">
    <source>
        <dbReference type="PROSITE" id="PS50894"/>
    </source>
</evidence>
<dbReference type="InterPro" id="IPR005467">
    <property type="entry name" value="His_kinase_dom"/>
</dbReference>
<proteinExistence type="predicted"/>
<dbReference type="PROSITE" id="PS50851">
    <property type="entry name" value="CHEW"/>
    <property type="match status" value="1"/>
</dbReference>
<evidence type="ECO:0000256" key="5">
    <source>
        <dbReference type="ARBA" id="ARBA00022777"/>
    </source>
</evidence>
<dbReference type="SUPFAM" id="SSF47226">
    <property type="entry name" value="Histidine-containing phosphotransfer domain, HPT domain"/>
    <property type="match status" value="2"/>
</dbReference>
<feature type="coiled-coil region" evidence="6">
    <location>
        <begin position="371"/>
        <end position="418"/>
    </location>
</feature>
<dbReference type="PRINTS" id="PR00344">
    <property type="entry name" value="BCTRLSENSOR"/>
</dbReference>
<dbReference type="InterPro" id="IPR004358">
    <property type="entry name" value="Sig_transdc_His_kin-like_C"/>
</dbReference>
<dbReference type="InterPro" id="IPR036061">
    <property type="entry name" value="CheW-like_dom_sf"/>
</dbReference>
<gene>
    <name evidence="11" type="ORF">LCGC14_0633090</name>
</gene>
<dbReference type="SMART" id="SM00073">
    <property type="entry name" value="HPT"/>
    <property type="match status" value="2"/>
</dbReference>
<dbReference type="Gene3D" id="3.40.50.2300">
    <property type="match status" value="1"/>
</dbReference>
<evidence type="ECO:0000256" key="6">
    <source>
        <dbReference type="SAM" id="Coils"/>
    </source>
</evidence>
<dbReference type="SUPFAM" id="SSF50341">
    <property type="entry name" value="CheW-like"/>
    <property type="match status" value="1"/>
</dbReference>
<dbReference type="InterPro" id="IPR036890">
    <property type="entry name" value="HATPase_C_sf"/>
</dbReference>
<dbReference type="CDD" id="cd00088">
    <property type="entry name" value="HPT"/>
    <property type="match status" value="2"/>
</dbReference>
<sequence>IADLAWRAEETLNAIIEQNKLADDAVKSTILSAFEQLPPLLKSFAHIPETDSEEILTTEFEIENEPTEQLNTEIPRLTSVERYIRIRQARDQARLNIDLSEYEVTGESPYEQAQFEINASFPTSVERYIQLHHIDIKPLPLFEASAEITNVERYIQSHLNEKRPSETSVEHFIWEQSRINLNPMDEESPANLKPLSSVDRYLIALSQRDTSVSLYLSTLNDAGPHLSPEIDDEQQELLGIFAVEALQHISTLKEALTDIVFSKQITQTILRSVHSLKGCANIAGVKPIARLATEMDQAVKRLHANDYVLDNHQMTLMNEVAQGFSDLLQNLTDNAPQPDLIQLSSYISELTPSNELTHAPVIDPEFLVILLEETDELLEVYTEQLEHWRQMPNDSANNLAISETLSKLEQTAADAQQRQIASTYASLNKLIRQCEPSHKGLNALLEQGYEQLNHFIESLLQNKPLSKPTDFANRVDHYLLNKHSSLANFDIDETEVSIPADMDDDLLSAFADEAHELLESSGQAIKSWSADTGSEQDYLQLQRDLHTLKGGARLTGVSPMADLSHQIETLVLAVCDGFEPADEDFFDLLQRCQDKLAEMQEQIANRIPVTTALSLIAEITVRTEGQLVEIDDRPLPAPEKLRQDSTDKELLFPIEPNEKVDDDNSPPVHVEQVRVRADLLDYLTNFAGEVSISRDRVTQQHSALRQQLREMEDTVSRLHDQLRNLEIETETQILFRYEDERIKEESDFDPLELDRFSVIQQLSRGLTESVIDLHDISHSMDTLFRETDTILLQQSRLNTDLQQGLMTTRLLPFSGIVGRLERIVRQTATELGKKTDLRVRGSELDIDRTILDRLVAPLEHILRNAIAHGIEDADHRLNIGKHANGQLTIIITREGSEIVVTISDDGQGINIDKVREKAINQGLIDANNIPSDDELIQLILTSGFSTADTITQVSGRGVGMDVVSNQIRELKGRLSIRSKIGKGSTFIIRLPLTLSVIQALLIRVQDEFYALPLSTVAAGERISTRDIKLMLGTHKPQYDFHGEKYRFMPLSSMLGKPLSLPENLKHQLPLLLFRSGDLRIALLIDDIISNREIVIKSVGTQLGHISAINGATILGDGRVVFILDIPTLMSKNEEVSIDTDDATNLERELEQLQQRLPTALVVDDSITMRKATSNLLHRLGFDVMTAKDGVDALSQLHERKPDIILLDVEMPRMDGFEFASIVRNDQHFRHLPIIMITSRTGSKHRDRAMEIGVNAYLGKPYQELELVKNMQTLMGKESFQEPAS</sequence>
<dbReference type="PROSITE" id="PS50109">
    <property type="entry name" value="HIS_KIN"/>
    <property type="match status" value="1"/>
</dbReference>
<keyword evidence="5" id="KW-0418">Kinase</keyword>
<feature type="domain" description="CheW-like" evidence="9">
    <location>
        <begin position="996"/>
        <end position="1134"/>
    </location>
</feature>
<dbReference type="PANTHER" id="PTHR43395:SF8">
    <property type="entry name" value="HISTIDINE KINASE"/>
    <property type="match status" value="1"/>
</dbReference>
<dbReference type="Pfam" id="PF01584">
    <property type="entry name" value="CheW"/>
    <property type="match status" value="1"/>
</dbReference>
<evidence type="ECO:0000256" key="3">
    <source>
        <dbReference type="ARBA" id="ARBA00022553"/>
    </source>
</evidence>
<dbReference type="CDD" id="cd00156">
    <property type="entry name" value="REC"/>
    <property type="match status" value="1"/>
</dbReference>
<dbReference type="InterPro" id="IPR036641">
    <property type="entry name" value="HPT_dom_sf"/>
</dbReference>
<dbReference type="InterPro" id="IPR004105">
    <property type="entry name" value="CheA-like_dim"/>
</dbReference>